<keyword evidence="3" id="KW-1185">Reference proteome</keyword>
<keyword evidence="1" id="KW-0472">Membrane</keyword>
<sequence length="172" mass="20307">MNYILIRIISVSIFLVTAYKWGDCKNWKKYYPTMCFVGMADLIYVAIFNDKPLWDFPTNFLISPLDELLLIFGCFFPTVLVFLSRYPKKLLNQIAYNSMWIGIYMALELINLNLETIKYYNGWNIWWSLLHNTIQFPLIALHNKNPIVAWIIALVYLVICMKSFNVPFLVNL</sequence>
<dbReference type="OrthoDB" id="2628935at2"/>
<protein>
    <submittedName>
        <fullName evidence="2">Uncharacterized protein</fullName>
    </submittedName>
</protein>
<feature type="transmembrane region" description="Helical" evidence="1">
    <location>
        <begin position="68"/>
        <end position="87"/>
    </location>
</feature>
<gene>
    <name evidence="2" type="ORF">Bccel_2637</name>
</gene>
<organism evidence="2 3">
    <name type="scientific">Pseudobacteroides cellulosolvens ATCC 35603 = DSM 2933</name>
    <dbReference type="NCBI Taxonomy" id="398512"/>
    <lineage>
        <taxon>Bacteria</taxon>
        <taxon>Bacillati</taxon>
        <taxon>Bacillota</taxon>
        <taxon>Clostridia</taxon>
        <taxon>Eubacteriales</taxon>
        <taxon>Oscillospiraceae</taxon>
        <taxon>Pseudobacteroides</taxon>
    </lineage>
</organism>
<dbReference type="AlphaFoldDB" id="A0A0L6JNG9"/>
<dbReference type="NCBIfam" id="NF041644">
    <property type="entry name" value="CBO0543_fam"/>
    <property type="match status" value="1"/>
</dbReference>
<keyword evidence="1" id="KW-0812">Transmembrane</keyword>
<evidence type="ECO:0000313" key="3">
    <source>
        <dbReference type="Proteomes" id="UP000036923"/>
    </source>
</evidence>
<proteinExistence type="predicted"/>
<dbReference type="EMBL" id="LGTC01000001">
    <property type="protein sequence ID" value="KNY27366.1"/>
    <property type="molecule type" value="Genomic_DNA"/>
</dbReference>
<accession>A0A0L6JNG9</accession>
<dbReference type="eggNOG" id="ENOG50334A4">
    <property type="taxonomic scope" value="Bacteria"/>
</dbReference>
<dbReference type="Proteomes" id="UP000036923">
    <property type="component" value="Unassembled WGS sequence"/>
</dbReference>
<feature type="transmembrane region" description="Helical" evidence="1">
    <location>
        <begin position="6"/>
        <end position="22"/>
    </location>
</feature>
<dbReference type="InterPro" id="IPR048147">
    <property type="entry name" value="CBO0543-like"/>
</dbReference>
<feature type="transmembrane region" description="Helical" evidence="1">
    <location>
        <begin position="148"/>
        <end position="170"/>
    </location>
</feature>
<comment type="caution">
    <text evidence="2">The sequence shown here is derived from an EMBL/GenBank/DDBJ whole genome shotgun (WGS) entry which is preliminary data.</text>
</comment>
<feature type="transmembrane region" description="Helical" evidence="1">
    <location>
        <begin position="29"/>
        <end position="48"/>
    </location>
</feature>
<evidence type="ECO:0000313" key="2">
    <source>
        <dbReference type="EMBL" id="KNY27366.1"/>
    </source>
</evidence>
<reference evidence="3" key="1">
    <citation type="submission" date="2015-07" db="EMBL/GenBank/DDBJ databases">
        <title>Near-Complete Genome Sequence of the Cellulolytic Bacterium Bacteroides (Pseudobacteroides) cellulosolvens ATCC 35603.</title>
        <authorList>
            <person name="Dassa B."/>
            <person name="Utturkar S.M."/>
            <person name="Klingeman D.M."/>
            <person name="Hurt R.A."/>
            <person name="Keller M."/>
            <person name="Xu J."/>
            <person name="Reddy Y.H.K."/>
            <person name="Borovok I."/>
            <person name="Grinberg I.R."/>
            <person name="Lamed R."/>
            <person name="Zhivin O."/>
            <person name="Bayer E.A."/>
            <person name="Brown S.D."/>
        </authorList>
    </citation>
    <scope>NUCLEOTIDE SEQUENCE [LARGE SCALE GENOMIC DNA]</scope>
    <source>
        <strain evidence="3">DSM 2933</strain>
    </source>
</reference>
<dbReference type="RefSeq" id="WP_036942759.1">
    <property type="nucleotide sequence ID" value="NZ_LGTC01000001.1"/>
</dbReference>
<name>A0A0L6JNG9_9FIRM</name>
<evidence type="ECO:0000256" key="1">
    <source>
        <dbReference type="SAM" id="Phobius"/>
    </source>
</evidence>
<keyword evidence="1" id="KW-1133">Transmembrane helix</keyword>
<feature type="transmembrane region" description="Helical" evidence="1">
    <location>
        <begin position="94"/>
        <end position="112"/>
    </location>
</feature>